<keyword evidence="2" id="KW-1185">Reference proteome</keyword>
<sequence>MGAERVGVGERCQRQQLQAGRWGAVLPLLAAKTVAAKGAQEVYGDEGWIGRPRQAPIATTAAAGALALSP</sequence>
<dbReference type="InParanoid" id="A0A0G4GUK2"/>
<evidence type="ECO:0000313" key="1">
    <source>
        <dbReference type="EMBL" id="CEM34520.1"/>
    </source>
</evidence>
<dbReference type="AlphaFoldDB" id="A0A0G4GUK2"/>
<evidence type="ECO:0000313" key="2">
    <source>
        <dbReference type="Proteomes" id="UP000041254"/>
    </source>
</evidence>
<name>A0A0G4GUK2_VITBC</name>
<proteinExistence type="predicted"/>
<dbReference type="EMBL" id="CDMY01000822">
    <property type="protein sequence ID" value="CEM34520.1"/>
    <property type="molecule type" value="Genomic_DNA"/>
</dbReference>
<dbReference type="Proteomes" id="UP000041254">
    <property type="component" value="Unassembled WGS sequence"/>
</dbReference>
<accession>A0A0G4GUK2</accession>
<protein>
    <submittedName>
        <fullName evidence="1">Uncharacterized protein</fullName>
    </submittedName>
</protein>
<reference evidence="1 2" key="1">
    <citation type="submission" date="2014-11" db="EMBL/GenBank/DDBJ databases">
        <authorList>
            <person name="Zhu J."/>
            <person name="Qi W."/>
            <person name="Song R."/>
        </authorList>
    </citation>
    <scope>NUCLEOTIDE SEQUENCE [LARGE SCALE GENOMIC DNA]</scope>
</reference>
<dbReference type="VEuPathDB" id="CryptoDB:Vbra_22855"/>
<organism evidence="1 2">
    <name type="scientific">Vitrella brassicaformis (strain CCMP3155)</name>
    <dbReference type="NCBI Taxonomy" id="1169540"/>
    <lineage>
        <taxon>Eukaryota</taxon>
        <taxon>Sar</taxon>
        <taxon>Alveolata</taxon>
        <taxon>Colpodellida</taxon>
        <taxon>Vitrellaceae</taxon>
        <taxon>Vitrella</taxon>
    </lineage>
</organism>
<gene>
    <name evidence="1" type="ORF">Vbra_22855</name>
</gene>